<sequence length="199" mass="22094">MRVTTLEEALDLILIWAGRADIVLPPRHDAEGVPPGLGLVVAVSDLLGDGAFTPNRAPLLTTQDRILRPEEMRPDRGDYVPFIIEAHGLYSLGFRPGLPQRLFVSGDWVLASDETVPPGWRTLPMTPEEALINAVLTNGFFGLSARLAVRDEPDFDTVPADCTKLVWRHDAMGKQWPGFWTDEARTRLHFGGFAQTLLR</sequence>
<dbReference type="Proteomes" id="UP000675940">
    <property type="component" value="Unassembled WGS sequence"/>
</dbReference>
<accession>A0A940MR72</accession>
<dbReference type="RefSeq" id="WP_209360483.1">
    <property type="nucleotide sequence ID" value="NZ_JAGISH010000004.1"/>
</dbReference>
<gene>
    <name evidence="1" type="ORF">J5474_08670</name>
</gene>
<reference evidence="1" key="1">
    <citation type="submission" date="2021-03" db="EMBL/GenBank/DDBJ databases">
        <title>Sagittula salina sp. nov. strain M10.9X isolated from the marine waste.</title>
        <authorList>
            <person name="Satari L."/>
            <person name="Molina-Menor E."/>
            <person name="Vidal-Verdu A."/>
            <person name="Pascual J."/>
            <person name="Pereto J."/>
            <person name="Porcar M."/>
        </authorList>
    </citation>
    <scope>NUCLEOTIDE SEQUENCE</scope>
    <source>
        <strain evidence="1">M10.9X</strain>
    </source>
</reference>
<comment type="caution">
    <text evidence="1">The sequence shown here is derived from an EMBL/GenBank/DDBJ whole genome shotgun (WGS) entry which is preliminary data.</text>
</comment>
<proteinExistence type="predicted"/>
<protein>
    <submittedName>
        <fullName evidence="1">Uncharacterized protein</fullName>
    </submittedName>
</protein>
<evidence type="ECO:0000313" key="1">
    <source>
        <dbReference type="EMBL" id="MBP0482562.1"/>
    </source>
</evidence>
<evidence type="ECO:0000313" key="2">
    <source>
        <dbReference type="Proteomes" id="UP000675940"/>
    </source>
</evidence>
<organism evidence="1 2">
    <name type="scientific">Sagittula salina</name>
    <dbReference type="NCBI Taxonomy" id="2820268"/>
    <lineage>
        <taxon>Bacteria</taxon>
        <taxon>Pseudomonadati</taxon>
        <taxon>Pseudomonadota</taxon>
        <taxon>Alphaproteobacteria</taxon>
        <taxon>Rhodobacterales</taxon>
        <taxon>Roseobacteraceae</taxon>
        <taxon>Sagittula</taxon>
    </lineage>
</organism>
<name>A0A940MR72_9RHOB</name>
<dbReference type="AlphaFoldDB" id="A0A940MR72"/>
<keyword evidence="2" id="KW-1185">Reference proteome</keyword>
<dbReference type="EMBL" id="JAGISH010000004">
    <property type="protein sequence ID" value="MBP0482562.1"/>
    <property type="molecule type" value="Genomic_DNA"/>
</dbReference>